<dbReference type="Ensembl" id="ENSDCDT00010027407.1">
    <property type="protein sequence ID" value="ENSDCDP00010022899.1"/>
    <property type="gene ID" value="ENSDCDG00010013582.1"/>
</dbReference>
<feature type="region of interest" description="Disordered" evidence="1">
    <location>
        <begin position="211"/>
        <end position="231"/>
    </location>
</feature>
<accession>A0AAY4BPI8</accession>
<reference evidence="2" key="3">
    <citation type="submission" date="2025-09" db="UniProtKB">
        <authorList>
            <consortium name="Ensembl"/>
        </authorList>
    </citation>
    <scope>IDENTIFICATION</scope>
</reference>
<protein>
    <submittedName>
        <fullName evidence="2">Uncharacterized protein</fullName>
    </submittedName>
</protein>
<dbReference type="Proteomes" id="UP000694580">
    <property type="component" value="Chromosome 7"/>
</dbReference>
<evidence type="ECO:0000256" key="1">
    <source>
        <dbReference type="SAM" id="MobiDB-lite"/>
    </source>
</evidence>
<organism evidence="2 3">
    <name type="scientific">Denticeps clupeoides</name>
    <name type="common">denticle herring</name>
    <dbReference type="NCBI Taxonomy" id="299321"/>
    <lineage>
        <taxon>Eukaryota</taxon>
        <taxon>Metazoa</taxon>
        <taxon>Chordata</taxon>
        <taxon>Craniata</taxon>
        <taxon>Vertebrata</taxon>
        <taxon>Euteleostomi</taxon>
        <taxon>Actinopterygii</taxon>
        <taxon>Neopterygii</taxon>
        <taxon>Teleostei</taxon>
        <taxon>Clupei</taxon>
        <taxon>Clupeiformes</taxon>
        <taxon>Denticipitoidei</taxon>
        <taxon>Denticipitidae</taxon>
        <taxon>Denticeps</taxon>
    </lineage>
</organism>
<reference evidence="2" key="2">
    <citation type="submission" date="2025-08" db="UniProtKB">
        <authorList>
            <consortium name="Ensembl"/>
        </authorList>
    </citation>
    <scope>IDENTIFICATION</scope>
</reference>
<evidence type="ECO:0000313" key="2">
    <source>
        <dbReference type="Ensembl" id="ENSDCDP00010022899.1"/>
    </source>
</evidence>
<reference evidence="2 3" key="1">
    <citation type="submission" date="2020-06" db="EMBL/GenBank/DDBJ databases">
        <authorList>
            <consortium name="Wellcome Sanger Institute Data Sharing"/>
        </authorList>
    </citation>
    <scope>NUCLEOTIDE SEQUENCE [LARGE SCALE GENOMIC DNA]</scope>
</reference>
<sequence length="231" mass="24544">MPGADTGHLTQTTMGLAGQLLCVPAACRTLVAVTLGDTNDVDHLVLGKDIVDGDRLLQFFTGPLDLHQVGLLLPQGQQAPYLRVGHDADDLAVLLHRGKVLLQLLLALLVLPLLAVLCERLLLGLVPVVLVEATFALVADVLSEDRLKGAETTRGHDITHNSNHNHGGSLHNGHSFHHFLFEGGEVDRLGGVVLGETLHLAAVTSASLAGQEAQGPVTGSRKLTVRLKRKK</sequence>
<dbReference type="AlphaFoldDB" id="A0AAY4BPI8"/>
<evidence type="ECO:0000313" key="3">
    <source>
        <dbReference type="Proteomes" id="UP000694580"/>
    </source>
</evidence>
<name>A0AAY4BPI8_9TELE</name>
<proteinExistence type="predicted"/>
<dbReference type="GeneTree" id="ENSGT01070000253895"/>
<keyword evidence="3" id="KW-1185">Reference proteome</keyword>